<organism evidence="15 16">
    <name type="scientific">Fructobacillus pseudoficulneus</name>
    <dbReference type="NCBI Taxonomy" id="220714"/>
    <lineage>
        <taxon>Bacteria</taxon>
        <taxon>Bacillati</taxon>
        <taxon>Bacillota</taxon>
        <taxon>Bacilli</taxon>
        <taxon>Lactobacillales</taxon>
        <taxon>Lactobacillaceae</taxon>
        <taxon>Fructobacillus</taxon>
    </lineage>
</organism>
<evidence type="ECO:0000256" key="6">
    <source>
        <dbReference type="ARBA" id="ARBA00022723"/>
    </source>
</evidence>
<comment type="cofactor">
    <cofactor evidence="13">
        <name>Zn(2+)</name>
        <dbReference type="ChEBI" id="CHEBI:29105"/>
    </cofactor>
    <text evidence="13">Binds 1 zinc ion per subunit.</text>
</comment>
<keyword evidence="7 13" id="KW-0547">Nucleotide-binding</keyword>
<dbReference type="EC" id="6.1.1.16" evidence="13"/>
<evidence type="ECO:0000256" key="2">
    <source>
        <dbReference type="ARBA" id="ARBA00005594"/>
    </source>
</evidence>
<dbReference type="OrthoDB" id="9815130at2"/>
<dbReference type="EMBL" id="DF968067">
    <property type="protein sequence ID" value="GAP03185.1"/>
    <property type="molecule type" value="Genomic_DNA"/>
</dbReference>
<dbReference type="InterPro" id="IPR032678">
    <property type="entry name" value="tRNA-synt_1_cat_dom"/>
</dbReference>
<keyword evidence="11 13" id="KW-0030">Aminoacyl-tRNA synthetase</keyword>
<dbReference type="PANTHER" id="PTHR10890:SF3">
    <property type="entry name" value="CYSTEINE--TRNA LIGASE, CYTOPLASMIC"/>
    <property type="match status" value="1"/>
</dbReference>
<dbReference type="Pfam" id="PF01406">
    <property type="entry name" value="tRNA-synt_1e"/>
    <property type="match status" value="1"/>
</dbReference>
<gene>
    <name evidence="13 15" type="primary">cysS</name>
    <name evidence="15" type="ORF">FPFC_050010</name>
</gene>
<comment type="similarity">
    <text evidence="2 13">Belongs to the class-I aminoacyl-tRNA synthetase family.</text>
</comment>
<evidence type="ECO:0000256" key="12">
    <source>
        <dbReference type="ARBA" id="ARBA00047398"/>
    </source>
</evidence>
<dbReference type="Proteomes" id="UP000061227">
    <property type="component" value="Unassembled WGS sequence"/>
</dbReference>
<dbReference type="PANTHER" id="PTHR10890">
    <property type="entry name" value="CYSTEINYL-TRNA SYNTHETASE"/>
    <property type="match status" value="1"/>
</dbReference>
<dbReference type="GO" id="GO:0005829">
    <property type="term" value="C:cytosol"/>
    <property type="evidence" value="ECO:0007669"/>
    <property type="project" value="TreeGrafter"/>
</dbReference>
<dbReference type="Gene3D" id="1.20.120.1910">
    <property type="entry name" value="Cysteine-tRNA ligase, C-terminal anti-codon recognition domain"/>
    <property type="match status" value="1"/>
</dbReference>
<dbReference type="HAMAP" id="MF_00041">
    <property type="entry name" value="Cys_tRNA_synth"/>
    <property type="match status" value="1"/>
</dbReference>
<dbReference type="PRINTS" id="PR00983">
    <property type="entry name" value="TRNASYNTHCYS"/>
</dbReference>
<dbReference type="AlphaFoldDB" id="A0A3F3GV22"/>
<feature type="binding site" evidence="13">
    <location>
        <position position="242"/>
    </location>
    <ligand>
        <name>Zn(2+)</name>
        <dbReference type="ChEBI" id="CHEBI:29105"/>
    </ligand>
</feature>
<feature type="domain" description="Cysteinyl-tRNA synthetase class Ia DALR" evidence="14">
    <location>
        <begin position="357"/>
        <end position="415"/>
    </location>
</feature>
<name>A0A3F3GV22_9LACO</name>
<dbReference type="GO" id="GO:0004817">
    <property type="term" value="F:cysteine-tRNA ligase activity"/>
    <property type="evidence" value="ECO:0007669"/>
    <property type="project" value="UniProtKB-UniRule"/>
</dbReference>
<feature type="short sequence motif" description="'KMSKS' region" evidence="13">
    <location>
        <begin position="270"/>
        <end position="274"/>
    </location>
</feature>
<dbReference type="GO" id="GO:0006423">
    <property type="term" value="P:cysteinyl-tRNA aminoacylation"/>
    <property type="evidence" value="ECO:0007669"/>
    <property type="project" value="UniProtKB-UniRule"/>
</dbReference>
<comment type="subunit">
    <text evidence="3 13">Monomer.</text>
</comment>
<dbReference type="InterPro" id="IPR015803">
    <property type="entry name" value="Cys-tRNA-ligase"/>
</dbReference>
<dbReference type="InterPro" id="IPR014729">
    <property type="entry name" value="Rossmann-like_a/b/a_fold"/>
</dbReference>
<keyword evidence="5 13" id="KW-0436">Ligase</keyword>
<dbReference type="Gene3D" id="3.40.50.620">
    <property type="entry name" value="HUPs"/>
    <property type="match status" value="1"/>
</dbReference>
<feature type="binding site" evidence="13">
    <location>
        <position position="28"/>
    </location>
    <ligand>
        <name>Zn(2+)</name>
        <dbReference type="ChEBI" id="CHEBI:29105"/>
    </ligand>
</feature>
<evidence type="ECO:0000256" key="8">
    <source>
        <dbReference type="ARBA" id="ARBA00022833"/>
    </source>
</evidence>
<dbReference type="SUPFAM" id="SSF52374">
    <property type="entry name" value="Nucleotidylyl transferase"/>
    <property type="match status" value="1"/>
</dbReference>
<dbReference type="InterPro" id="IPR024909">
    <property type="entry name" value="Cys-tRNA/MSH_ligase"/>
</dbReference>
<dbReference type="SMART" id="SM00840">
    <property type="entry name" value="DALR_2"/>
    <property type="match status" value="1"/>
</dbReference>
<feature type="binding site" evidence="13">
    <location>
        <position position="273"/>
    </location>
    <ligand>
        <name>ATP</name>
        <dbReference type="ChEBI" id="CHEBI:30616"/>
    </ligand>
</feature>
<comment type="catalytic activity">
    <reaction evidence="12 13">
        <text>tRNA(Cys) + L-cysteine + ATP = L-cysteinyl-tRNA(Cys) + AMP + diphosphate</text>
        <dbReference type="Rhea" id="RHEA:17773"/>
        <dbReference type="Rhea" id="RHEA-COMP:9661"/>
        <dbReference type="Rhea" id="RHEA-COMP:9679"/>
        <dbReference type="ChEBI" id="CHEBI:30616"/>
        <dbReference type="ChEBI" id="CHEBI:33019"/>
        <dbReference type="ChEBI" id="CHEBI:35235"/>
        <dbReference type="ChEBI" id="CHEBI:78442"/>
        <dbReference type="ChEBI" id="CHEBI:78517"/>
        <dbReference type="ChEBI" id="CHEBI:456215"/>
        <dbReference type="EC" id="6.1.1.16"/>
    </reaction>
</comment>
<feature type="short sequence motif" description="'HIGH' region" evidence="13">
    <location>
        <begin position="30"/>
        <end position="40"/>
    </location>
</feature>
<keyword evidence="6 13" id="KW-0479">Metal-binding</keyword>
<dbReference type="Pfam" id="PF09190">
    <property type="entry name" value="DALR_2"/>
    <property type="match status" value="1"/>
</dbReference>
<evidence type="ECO:0000259" key="14">
    <source>
        <dbReference type="SMART" id="SM00840"/>
    </source>
</evidence>
<dbReference type="InterPro" id="IPR056411">
    <property type="entry name" value="CysS_C"/>
</dbReference>
<proteinExistence type="inferred from homology"/>
<keyword evidence="16" id="KW-1185">Reference proteome</keyword>
<evidence type="ECO:0000256" key="1">
    <source>
        <dbReference type="ARBA" id="ARBA00004496"/>
    </source>
</evidence>
<dbReference type="CDD" id="cd00672">
    <property type="entry name" value="CysRS_core"/>
    <property type="match status" value="1"/>
</dbReference>
<protein>
    <recommendedName>
        <fullName evidence="13">Cysteine--tRNA ligase</fullName>
        <ecNumber evidence="13">6.1.1.16</ecNumber>
    </recommendedName>
    <alternativeName>
        <fullName evidence="13">Cysteinyl-tRNA synthetase</fullName>
        <shortName evidence="13">CysRS</shortName>
    </alternativeName>
</protein>
<evidence type="ECO:0000256" key="10">
    <source>
        <dbReference type="ARBA" id="ARBA00022917"/>
    </source>
</evidence>
<dbReference type="Pfam" id="PF23493">
    <property type="entry name" value="CysS_C"/>
    <property type="match status" value="1"/>
</dbReference>
<dbReference type="RefSeq" id="WP_059378634.1">
    <property type="nucleotide sequence ID" value="NZ_DF968067.1"/>
</dbReference>
<evidence type="ECO:0000256" key="4">
    <source>
        <dbReference type="ARBA" id="ARBA00022490"/>
    </source>
</evidence>
<evidence type="ECO:0000256" key="13">
    <source>
        <dbReference type="HAMAP-Rule" id="MF_00041"/>
    </source>
</evidence>
<dbReference type="GO" id="GO:0005524">
    <property type="term" value="F:ATP binding"/>
    <property type="evidence" value="ECO:0007669"/>
    <property type="project" value="UniProtKB-UniRule"/>
</dbReference>
<dbReference type="SUPFAM" id="SSF47323">
    <property type="entry name" value="Anticodon-binding domain of a subclass of class I aminoacyl-tRNA synthetases"/>
    <property type="match status" value="1"/>
</dbReference>
<feature type="binding site" evidence="13">
    <location>
        <position position="213"/>
    </location>
    <ligand>
        <name>Zn(2+)</name>
        <dbReference type="ChEBI" id="CHEBI:29105"/>
    </ligand>
</feature>
<evidence type="ECO:0000256" key="11">
    <source>
        <dbReference type="ARBA" id="ARBA00023146"/>
    </source>
</evidence>
<dbReference type="NCBIfam" id="TIGR00435">
    <property type="entry name" value="cysS"/>
    <property type="match status" value="1"/>
</dbReference>
<keyword evidence="4 13" id="KW-0963">Cytoplasm</keyword>
<evidence type="ECO:0000313" key="16">
    <source>
        <dbReference type="Proteomes" id="UP000061227"/>
    </source>
</evidence>
<keyword evidence="8 13" id="KW-0862">Zinc</keyword>
<keyword evidence="9 13" id="KW-0067">ATP-binding</keyword>
<dbReference type="FunFam" id="3.40.50.620:FF:000130">
    <property type="entry name" value="Cysteine--tRNA ligase"/>
    <property type="match status" value="1"/>
</dbReference>
<evidence type="ECO:0000256" key="5">
    <source>
        <dbReference type="ARBA" id="ARBA00022598"/>
    </source>
</evidence>
<evidence type="ECO:0000256" key="7">
    <source>
        <dbReference type="ARBA" id="ARBA00022741"/>
    </source>
</evidence>
<dbReference type="InterPro" id="IPR015273">
    <property type="entry name" value="Cys-tRNA-synt_Ia_DALR"/>
</dbReference>
<reference evidence="15 16" key="1">
    <citation type="journal article" date="2015" name="BMC Genomics">
        <title>Comparative genomics of Fructobacillus spp. and Leuconostoc spp. reveals niche-specific evolution of Fructobacillus spp.</title>
        <authorList>
            <person name="Endo A."/>
            <person name="Tanizawa Y."/>
            <person name="Tanaka N."/>
            <person name="Maeno S."/>
            <person name="Kumar H."/>
            <person name="Shiwa Y."/>
            <person name="Okada S."/>
            <person name="Yoshikawa H."/>
            <person name="Dicks L."/>
            <person name="Nakagawa J."/>
            <person name="Arita M."/>
        </authorList>
    </citation>
    <scope>NUCLEOTIDE SEQUENCE [LARGE SCALE GENOMIC DNA]</scope>
    <source>
        <strain evidence="15 16">DSM 15468</strain>
    </source>
</reference>
<comment type="subcellular location">
    <subcellularLocation>
        <location evidence="1 13">Cytoplasm</location>
    </subcellularLocation>
</comment>
<dbReference type="STRING" id="220714.SAMN05660469_0946"/>
<evidence type="ECO:0000256" key="9">
    <source>
        <dbReference type="ARBA" id="ARBA00022840"/>
    </source>
</evidence>
<dbReference type="InterPro" id="IPR009080">
    <property type="entry name" value="tRNAsynth_Ia_anticodon-bd"/>
</dbReference>
<accession>A0A3F3GV22</accession>
<keyword evidence="10 13" id="KW-0648">Protein biosynthesis</keyword>
<sequence length="473" mass="54131">MLQVYNTYSLQKEKFTPQVSGKILMYLCGPTVYNYIHIGNARSAVAFDTIRRYLEWRGYEVNFVSNFTDLGDKVIAQGEKEGLTEQEVADKYAEAFHQDAGQLNVKPATTRPRATEYMAEMVRFVERLIEQGQAYEVDGDVYFSTTKFENYTALSHQKMSELEENAAGRLGDDDQEHKQDPTDFALWKKETRPNVTAWPSPWGPGRPGWHLECSVMNDELLGETIDIHAGGVDLTFPHHTNELAQSESYHHRQFVRYWLHNGFVNVNDEKMSKSLGNFVTIHDLLQTDIDPQGLRFFLTKTHYRRPISYSQDRLDQSQKELDRLYRTYQALERAKASSDGEIISQEVLSRVAELDAAFIQAMDDDFNTENALTVIFDAANFANRLLQEDASLADLKTLQERLQTWLGIFGIENLLPVKGITAEQQDLLDQRQAAREAKDFATSDALRDKLLITGLIVRDSPQGQSWEFVDKSE</sequence>
<feature type="binding site" evidence="13">
    <location>
        <position position="238"/>
    </location>
    <ligand>
        <name>Zn(2+)</name>
        <dbReference type="ChEBI" id="CHEBI:29105"/>
    </ligand>
</feature>
<evidence type="ECO:0000313" key="15">
    <source>
        <dbReference type="EMBL" id="GAP03185.1"/>
    </source>
</evidence>
<dbReference type="GO" id="GO:0008270">
    <property type="term" value="F:zinc ion binding"/>
    <property type="evidence" value="ECO:0007669"/>
    <property type="project" value="UniProtKB-UniRule"/>
</dbReference>
<evidence type="ECO:0000256" key="3">
    <source>
        <dbReference type="ARBA" id="ARBA00011245"/>
    </source>
</evidence>